<comment type="caution">
    <text evidence="1">The sequence shown here is derived from an EMBL/GenBank/DDBJ whole genome shotgun (WGS) entry which is preliminary data.</text>
</comment>
<organism evidence="1 2">
    <name type="scientific">Auriscalpium vulgare</name>
    <dbReference type="NCBI Taxonomy" id="40419"/>
    <lineage>
        <taxon>Eukaryota</taxon>
        <taxon>Fungi</taxon>
        <taxon>Dikarya</taxon>
        <taxon>Basidiomycota</taxon>
        <taxon>Agaricomycotina</taxon>
        <taxon>Agaricomycetes</taxon>
        <taxon>Russulales</taxon>
        <taxon>Auriscalpiaceae</taxon>
        <taxon>Auriscalpium</taxon>
    </lineage>
</organism>
<evidence type="ECO:0000313" key="2">
    <source>
        <dbReference type="Proteomes" id="UP000814033"/>
    </source>
</evidence>
<proteinExistence type="predicted"/>
<keyword evidence="2" id="KW-1185">Reference proteome</keyword>
<name>A0ACB8S7Z4_9AGAM</name>
<reference evidence="1" key="1">
    <citation type="submission" date="2021-02" db="EMBL/GenBank/DDBJ databases">
        <authorList>
            <consortium name="DOE Joint Genome Institute"/>
            <person name="Ahrendt S."/>
            <person name="Looney B.P."/>
            <person name="Miyauchi S."/>
            <person name="Morin E."/>
            <person name="Drula E."/>
            <person name="Courty P.E."/>
            <person name="Chicoki N."/>
            <person name="Fauchery L."/>
            <person name="Kohler A."/>
            <person name="Kuo A."/>
            <person name="Labutti K."/>
            <person name="Pangilinan J."/>
            <person name="Lipzen A."/>
            <person name="Riley R."/>
            <person name="Andreopoulos W."/>
            <person name="He G."/>
            <person name="Johnson J."/>
            <person name="Barry K.W."/>
            <person name="Grigoriev I.V."/>
            <person name="Nagy L."/>
            <person name="Hibbett D."/>
            <person name="Henrissat B."/>
            <person name="Matheny P.B."/>
            <person name="Labbe J."/>
            <person name="Martin F."/>
        </authorList>
    </citation>
    <scope>NUCLEOTIDE SEQUENCE</scope>
    <source>
        <strain evidence="1">FP105234-sp</strain>
    </source>
</reference>
<gene>
    <name evidence="1" type="ORF">FA95DRAFT_1383855</name>
</gene>
<sequence length="501" mass="55253">MSVVLDALLYVVGWTHVLLAPYTKVEESFNLHATHDILLHGVSPSAVLKYDHRVFSGPVPRSFIGSLLLAGLSHPVLLLASNFDLLRSKLDIQVVARRFGRPTGFLFTLLTCSQFHIPFWMGRTLPNMFGLPFVNIASYLLLDRAKNAQRSTPRSVSSALSLLIFTAVVLRAEVALLLAGVSLQMLLGHHISFTRFLSVGFTAGIASIALTVLIDSYFWRTWVWPELAGIYFNVYQGKSSEWGVSPYHAYLSSHLPKILLSAFPLSIVSYLLERRIRIALFPPLLYVALISALGHKEWRFIAYVVPSFNVSAATGARWLVGLRKGSLAGRLAFLTVAGALAANTLMTLAFTRASMLNYPGGVALSRLNDRYVASPNVHVHISNLAAQTGASLFLHAHAPPHPAYLPPTTAHWTYDKTEHLTLRQLGASANITHLIVEERGWNEGVWLVSDAVESFAGWDVGGLRDVQGLRERVAKEGVLGVLGSLGVRREQRLWILEKRGK</sequence>
<dbReference type="Proteomes" id="UP000814033">
    <property type="component" value="Unassembled WGS sequence"/>
</dbReference>
<protein>
    <submittedName>
        <fullName evidence="1">Glycosyltransferase family 22 protein</fullName>
    </submittedName>
</protein>
<dbReference type="EMBL" id="MU275846">
    <property type="protein sequence ID" value="KAI0052322.1"/>
    <property type="molecule type" value="Genomic_DNA"/>
</dbReference>
<evidence type="ECO:0000313" key="1">
    <source>
        <dbReference type="EMBL" id="KAI0052322.1"/>
    </source>
</evidence>
<reference evidence="1" key="2">
    <citation type="journal article" date="2022" name="New Phytol.">
        <title>Evolutionary transition to the ectomycorrhizal habit in the genomes of a hyperdiverse lineage of mushroom-forming fungi.</title>
        <authorList>
            <person name="Looney B."/>
            <person name="Miyauchi S."/>
            <person name="Morin E."/>
            <person name="Drula E."/>
            <person name="Courty P.E."/>
            <person name="Kohler A."/>
            <person name="Kuo A."/>
            <person name="LaButti K."/>
            <person name="Pangilinan J."/>
            <person name="Lipzen A."/>
            <person name="Riley R."/>
            <person name="Andreopoulos W."/>
            <person name="He G."/>
            <person name="Johnson J."/>
            <person name="Nolan M."/>
            <person name="Tritt A."/>
            <person name="Barry K.W."/>
            <person name="Grigoriev I.V."/>
            <person name="Nagy L.G."/>
            <person name="Hibbett D."/>
            <person name="Henrissat B."/>
            <person name="Matheny P.B."/>
            <person name="Labbe J."/>
            <person name="Martin F.M."/>
        </authorList>
    </citation>
    <scope>NUCLEOTIDE SEQUENCE</scope>
    <source>
        <strain evidence="1">FP105234-sp</strain>
    </source>
</reference>
<accession>A0ACB8S7Z4</accession>